<evidence type="ECO:0000256" key="1">
    <source>
        <dbReference type="ARBA" id="ARBA00004123"/>
    </source>
</evidence>
<comment type="subcellular location">
    <subcellularLocation>
        <location evidence="1">Nucleus</location>
    </subcellularLocation>
</comment>
<feature type="region of interest" description="Disordered" evidence="4">
    <location>
        <begin position="116"/>
        <end position="135"/>
    </location>
</feature>
<reference evidence="5" key="1">
    <citation type="submission" date="2015-12" db="EMBL/GenBank/DDBJ databases">
        <title>Update maize B73 reference genome by single molecule sequencing technologies.</title>
        <authorList>
            <consortium name="Maize Genome Sequencing Project"/>
            <person name="Ware D."/>
        </authorList>
    </citation>
    <scope>NUCLEOTIDE SEQUENCE [LARGE SCALE GENOMIC DNA]</scope>
    <source>
        <tissue evidence="5">Seedling</tissue>
    </source>
</reference>
<dbReference type="PANTHER" id="PTHR15367:SF2">
    <property type="entry name" value="DNA-DIRECTED RNA POLYMERASE III SUBUNIT"/>
    <property type="match status" value="1"/>
</dbReference>
<evidence type="ECO:0000256" key="4">
    <source>
        <dbReference type="SAM" id="MobiDB-lite"/>
    </source>
</evidence>
<feature type="compositionally biased region" description="Basic residues" evidence="4">
    <location>
        <begin position="1"/>
        <end position="14"/>
    </location>
</feature>
<name>A0A1D6MKB7_MAIZE</name>
<accession>A0A1D6MKB7</accession>
<dbReference type="EMBL" id="CM007649">
    <property type="protein sequence ID" value="ONM29693.1"/>
    <property type="molecule type" value="Genomic_DNA"/>
</dbReference>
<dbReference type="ExpressionAtlas" id="A0A1D6MKB7">
    <property type="expression patterns" value="baseline and differential"/>
</dbReference>
<sequence>MSFRGRGRGGRGRGRGGGFGYDHPAKHVPHEDFPDIALPEMKCAKASNEEKALIVSTLKLEEFWRSSCYYLEEDAPKKKNEDKEIERFSDRKRKTQSKREGLASYLKLAPSNFPSELVQGSRRGQATNKKLRWDKESDEQAFEAFEKLEQKHKARASPCPSMFLITILSSLCRNVNTRSDGSKVEKEGDDEDEQEEEVQEEEENSDDDYNQNIEFDDDDDDWNQEDEAQEDFYD</sequence>
<dbReference type="Pfam" id="PF11705">
    <property type="entry name" value="RNA_pol_3_Rpc31"/>
    <property type="match status" value="1"/>
</dbReference>
<organism evidence="5">
    <name type="scientific">Zea mays</name>
    <name type="common">Maize</name>
    <dbReference type="NCBI Taxonomy" id="4577"/>
    <lineage>
        <taxon>Eukaryota</taxon>
        <taxon>Viridiplantae</taxon>
        <taxon>Streptophyta</taxon>
        <taxon>Embryophyta</taxon>
        <taxon>Tracheophyta</taxon>
        <taxon>Spermatophyta</taxon>
        <taxon>Magnoliopsida</taxon>
        <taxon>Liliopsida</taxon>
        <taxon>Poales</taxon>
        <taxon>Poaceae</taxon>
        <taxon>PACMAD clade</taxon>
        <taxon>Panicoideae</taxon>
        <taxon>Andropogonodae</taxon>
        <taxon>Andropogoneae</taxon>
        <taxon>Tripsacinae</taxon>
        <taxon>Zea</taxon>
    </lineage>
</organism>
<feature type="region of interest" description="Disordered" evidence="4">
    <location>
        <begin position="1"/>
        <end position="26"/>
    </location>
</feature>
<dbReference type="FunCoup" id="A0A1D6MKB7">
    <property type="interactions" value="2462"/>
</dbReference>
<comment type="similarity">
    <text evidence="2">Belongs to the eukaryotic RPC7 RNA polymerase subunit family.</text>
</comment>
<feature type="compositionally biased region" description="Acidic residues" evidence="4">
    <location>
        <begin position="187"/>
        <end position="234"/>
    </location>
</feature>
<evidence type="ECO:0000313" key="5">
    <source>
        <dbReference type="EMBL" id="ONM29693.1"/>
    </source>
</evidence>
<evidence type="ECO:0008006" key="6">
    <source>
        <dbReference type="Google" id="ProtNLM"/>
    </source>
</evidence>
<feature type="compositionally biased region" description="Basic and acidic residues" evidence="4">
    <location>
        <begin position="75"/>
        <end position="89"/>
    </location>
</feature>
<dbReference type="GO" id="GO:0005634">
    <property type="term" value="C:nucleus"/>
    <property type="evidence" value="ECO:0007669"/>
    <property type="project" value="UniProtKB-SubCell"/>
</dbReference>
<dbReference type="STRING" id="4577.A0A1D6MKB7"/>
<dbReference type="InterPro" id="IPR024661">
    <property type="entry name" value="RNA_pol_III_Rpc31"/>
</dbReference>
<evidence type="ECO:0000256" key="2">
    <source>
        <dbReference type="ARBA" id="ARBA00008352"/>
    </source>
</evidence>
<feature type="region of interest" description="Disordered" evidence="4">
    <location>
        <begin position="75"/>
        <end position="101"/>
    </location>
</feature>
<dbReference type="InParanoid" id="A0A1D6MKB7"/>
<evidence type="ECO:0000256" key="3">
    <source>
        <dbReference type="ARBA" id="ARBA00023242"/>
    </source>
</evidence>
<keyword evidence="3" id="KW-0539">Nucleus</keyword>
<proteinExistence type="inferred from homology"/>
<dbReference type="PANTHER" id="PTHR15367">
    <property type="entry name" value="DNA-DIRECTED RNA POLYMERASE III"/>
    <property type="match status" value="1"/>
</dbReference>
<protein>
    <recommendedName>
        <fullName evidence="6">DNA-directed RNA polymerase III subunit</fullName>
    </recommendedName>
</protein>
<gene>
    <name evidence="5" type="ORF">ZEAMMB73_Zm00001d039681</name>
</gene>
<dbReference type="AlphaFoldDB" id="A0A1D6MKB7"/>
<dbReference type="GO" id="GO:0006383">
    <property type="term" value="P:transcription by RNA polymerase III"/>
    <property type="evidence" value="ECO:0007669"/>
    <property type="project" value="InterPro"/>
</dbReference>
<feature type="region of interest" description="Disordered" evidence="4">
    <location>
        <begin position="177"/>
        <end position="234"/>
    </location>
</feature>